<dbReference type="AlphaFoldDB" id="A0A936YT76"/>
<feature type="transmembrane region" description="Helical" evidence="1">
    <location>
        <begin position="239"/>
        <end position="256"/>
    </location>
</feature>
<dbReference type="EMBL" id="JAEQNC010000004">
    <property type="protein sequence ID" value="MBL0372297.1"/>
    <property type="molecule type" value="Genomic_DNA"/>
</dbReference>
<keyword evidence="1" id="KW-0812">Transmembrane</keyword>
<feature type="transmembrane region" description="Helical" evidence="1">
    <location>
        <begin position="44"/>
        <end position="66"/>
    </location>
</feature>
<comment type="caution">
    <text evidence="2">The sequence shown here is derived from an EMBL/GenBank/DDBJ whole genome shotgun (WGS) entry which is preliminary data.</text>
</comment>
<proteinExistence type="predicted"/>
<dbReference type="Proteomes" id="UP000633219">
    <property type="component" value="Unassembled WGS sequence"/>
</dbReference>
<feature type="transmembrane region" description="Helical" evidence="1">
    <location>
        <begin position="78"/>
        <end position="94"/>
    </location>
</feature>
<feature type="transmembrane region" description="Helical" evidence="1">
    <location>
        <begin position="140"/>
        <end position="159"/>
    </location>
</feature>
<keyword evidence="1" id="KW-0472">Membrane</keyword>
<dbReference type="RefSeq" id="WP_201656694.1">
    <property type="nucleotide sequence ID" value="NZ_JAEQNC010000004.1"/>
</dbReference>
<name>A0A936YT76_9HYPH</name>
<keyword evidence="1" id="KW-1133">Transmembrane helix</keyword>
<evidence type="ECO:0000313" key="2">
    <source>
        <dbReference type="EMBL" id="MBL0372297.1"/>
    </source>
</evidence>
<keyword evidence="3" id="KW-1185">Reference proteome</keyword>
<feature type="transmembrane region" description="Helical" evidence="1">
    <location>
        <begin position="276"/>
        <end position="298"/>
    </location>
</feature>
<evidence type="ECO:0000313" key="3">
    <source>
        <dbReference type="Proteomes" id="UP000633219"/>
    </source>
</evidence>
<reference evidence="2" key="1">
    <citation type="submission" date="2021-01" db="EMBL/GenBank/DDBJ databases">
        <title>Rhizobium sp. strain KVB221 16S ribosomal RNA gene Genome sequencing and assembly.</title>
        <authorList>
            <person name="Kang M."/>
        </authorList>
    </citation>
    <scope>NUCLEOTIDE SEQUENCE</scope>
    <source>
        <strain evidence="2">KVB221</strain>
    </source>
</reference>
<protein>
    <submittedName>
        <fullName evidence="2">Uncharacterized protein</fullName>
    </submittedName>
</protein>
<feature type="transmembrane region" description="Helical" evidence="1">
    <location>
        <begin position="179"/>
        <end position="200"/>
    </location>
</feature>
<gene>
    <name evidence="2" type="ORF">JJB09_09680</name>
</gene>
<evidence type="ECO:0000256" key="1">
    <source>
        <dbReference type="SAM" id="Phobius"/>
    </source>
</evidence>
<sequence length="397" mass="43110">MTEAQPAEKQNIPEFLAFRGGPFYELQRRLKMLRENSLDAGRRAVIYTALAWAVPLLLALAAGLSLDGSGYSYFSDPAAWARFLIAIGAFVLSEQQVEKALRAKLSHFQTSRLIADTSLQKATEAVNHALKQRNSFGAELICALIAAIAAIAVYTNLHAAPVSSWAVSITTEGHRITPAGWWSILVSMPLFVFLFVRGLWRHLVWSQLLRRIAKLELRLVATHPDGKAGLAFLAHYPNAYAFFVFGISCALAAGLAKHLLNEQLSVTTLTVVMGGWLAIVLAVFAYPLAAFTAPLFMLKEKSLLLLSAKATEYNRLAERTALGRNIFANSDAEAGDSADIDDPTKLYGVTGKQSTILLTRAAVIPVGLASLAPFAAAAATQLPYKEIFSVLKKLLLL</sequence>
<accession>A0A936YT76</accession>
<organism evidence="2 3">
    <name type="scientific">Rhizobium setariae</name>
    <dbReference type="NCBI Taxonomy" id="2801340"/>
    <lineage>
        <taxon>Bacteria</taxon>
        <taxon>Pseudomonadati</taxon>
        <taxon>Pseudomonadota</taxon>
        <taxon>Alphaproteobacteria</taxon>
        <taxon>Hyphomicrobiales</taxon>
        <taxon>Rhizobiaceae</taxon>
        <taxon>Rhizobium/Agrobacterium group</taxon>
        <taxon>Rhizobium</taxon>
    </lineage>
</organism>